<dbReference type="PROSITE" id="PS51891">
    <property type="entry name" value="CENP_V_GFA"/>
    <property type="match status" value="1"/>
</dbReference>
<dbReference type="OrthoDB" id="327703at2"/>
<dbReference type="AlphaFoldDB" id="A0A2D2DJ59"/>
<name>A0A2D2DJ59_9BURK</name>
<evidence type="ECO:0000313" key="6">
    <source>
        <dbReference type="EMBL" id="ATQ75014.1"/>
    </source>
</evidence>
<evidence type="ECO:0000256" key="3">
    <source>
        <dbReference type="ARBA" id="ARBA00022833"/>
    </source>
</evidence>
<evidence type="ECO:0000256" key="1">
    <source>
        <dbReference type="ARBA" id="ARBA00005495"/>
    </source>
</evidence>
<comment type="similarity">
    <text evidence="1">Belongs to the Gfa family.</text>
</comment>
<dbReference type="Proteomes" id="UP000229897">
    <property type="component" value="Chromosome"/>
</dbReference>
<dbReference type="GO" id="GO:0046872">
    <property type="term" value="F:metal ion binding"/>
    <property type="evidence" value="ECO:0007669"/>
    <property type="project" value="UniProtKB-KW"/>
</dbReference>
<dbReference type="InterPro" id="IPR006913">
    <property type="entry name" value="CENP-V/GFA"/>
</dbReference>
<proteinExistence type="inferred from homology"/>
<organism evidence="6 7">
    <name type="scientific">Massilia violaceinigra</name>
    <dbReference type="NCBI Taxonomy" id="2045208"/>
    <lineage>
        <taxon>Bacteria</taxon>
        <taxon>Pseudomonadati</taxon>
        <taxon>Pseudomonadota</taxon>
        <taxon>Betaproteobacteria</taxon>
        <taxon>Burkholderiales</taxon>
        <taxon>Oxalobacteraceae</taxon>
        <taxon>Telluria group</taxon>
        <taxon>Massilia</taxon>
    </lineage>
</organism>
<evidence type="ECO:0000259" key="5">
    <source>
        <dbReference type="PROSITE" id="PS51891"/>
    </source>
</evidence>
<accession>A0A2D2DJ59</accession>
<feature type="domain" description="CENP-V/GFA" evidence="5">
    <location>
        <begin position="2"/>
        <end position="118"/>
    </location>
</feature>
<dbReference type="RefSeq" id="WP_099874983.1">
    <property type="nucleotide sequence ID" value="NZ_CP024608.1"/>
</dbReference>
<evidence type="ECO:0000313" key="7">
    <source>
        <dbReference type="Proteomes" id="UP000229897"/>
    </source>
</evidence>
<sequence length="119" mass="12734">MYSGSCLCGAVRYEIHGDIDRTSICWCTMCQKQHGAANGPYANVASSALRITGGADAITRYASSPGVERAFCGVCGANLTWQMAEHSDRIAVTLGTFDTPYEGLVTDELHTDSKPGWLP</sequence>
<evidence type="ECO:0000256" key="4">
    <source>
        <dbReference type="ARBA" id="ARBA00023239"/>
    </source>
</evidence>
<dbReference type="Gene3D" id="3.90.1590.10">
    <property type="entry name" value="glutathione-dependent formaldehyde- activating enzyme (gfa)"/>
    <property type="match status" value="1"/>
</dbReference>
<dbReference type="PANTHER" id="PTHR33337:SF40">
    <property type="entry name" value="CENP-V_GFA DOMAIN-CONTAINING PROTEIN-RELATED"/>
    <property type="match status" value="1"/>
</dbReference>
<dbReference type="KEGG" id="mass:CR152_11165"/>
<reference evidence="6" key="1">
    <citation type="submission" date="2017-10" db="EMBL/GenBank/DDBJ databases">
        <title>Massilia psychrophilum sp. nov., a novel purple-pigmented bacterium isolated from Tianshan glacier, Xinjiang Municipality, China.</title>
        <authorList>
            <person name="Wang H."/>
        </authorList>
    </citation>
    <scope>NUCLEOTIDE SEQUENCE [LARGE SCALE GENOMIC DNA]</scope>
    <source>
        <strain evidence="6">B2</strain>
    </source>
</reference>
<dbReference type="PANTHER" id="PTHR33337">
    <property type="entry name" value="GFA DOMAIN-CONTAINING PROTEIN"/>
    <property type="match status" value="1"/>
</dbReference>
<dbReference type="GO" id="GO:0016846">
    <property type="term" value="F:carbon-sulfur lyase activity"/>
    <property type="evidence" value="ECO:0007669"/>
    <property type="project" value="InterPro"/>
</dbReference>
<keyword evidence="2" id="KW-0479">Metal-binding</keyword>
<gene>
    <name evidence="6" type="ORF">CR152_11165</name>
</gene>
<dbReference type="EMBL" id="CP024608">
    <property type="protein sequence ID" value="ATQ75014.1"/>
    <property type="molecule type" value="Genomic_DNA"/>
</dbReference>
<evidence type="ECO:0000256" key="2">
    <source>
        <dbReference type="ARBA" id="ARBA00022723"/>
    </source>
</evidence>
<dbReference type="InterPro" id="IPR011057">
    <property type="entry name" value="Mss4-like_sf"/>
</dbReference>
<protein>
    <submittedName>
        <fullName evidence="6">Ribulose phosphate epimerase</fullName>
    </submittedName>
</protein>
<dbReference type="Pfam" id="PF04828">
    <property type="entry name" value="GFA"/>
    <property type="match status" value="1"/>
</dbReference>
<keyword evidence="7" id="KW-1185">Reference proteome</keyword>
<dbReference type="SUPFAM" id="SSF51316">
    <property type="entry name" value="Mss4-like"/>
    <property type="match status" value="1"/>
</dbReference>
<keyword evidence="3" id="KW-0862">Zinc</keyword>
<keyword evidence="4" id="KW-0456">Lyase</keyword>